<dbReference type="RefSeq" id="WP_090474085.1">
    <property type="nucleotide sequence ID" value="NZ_LT629710.1"/>
</dbReference>
<dbReference type="CDD" id="cd03506">
    <property type="entry name" value="Delta6-FADS-like"/>
    <property type="match status" value="1"/>
</dbReference>
<evidence type="ECO:0000313" key="3">
    <source>
        <dbReference type="EMBL" id="SDO20121.1"/>
    </source>
</evidence>
<dbReference type="PANTHER" id="PTHR19353:SF19">
    <property type="entry name" value="DELTA(5) FATTY ACID DESATURASE C-RELATED"/>
    <property type="match status" value="1"/>
</dbReference>
<keyword evidence="1" id="KW-0472">Membrane</keyword>
<accession>A0A1H0HMQ4</accession>
<evidence type="ECO:0000313" key="4">
    <source>
        <dbReference type="Proteomes" id="UP000198741"/>
    </source>
</evidence>
<reference evidence="3 4" key="1">
    <citation type="submission" date="2016-10" db="EMBL/GenBank/DDBJ databases">
        <authorList>
            <person name="de Groot N.N."/>
        </authorList>
    </citation>
    <scope>NUCLEOTIDE SEQUENCE [LARGE SCALE GENOMIC DNA]</scope>
    <source>
        <strain evidence="4">P4-7,KCTC 19426,CECT 7604</strain>
    </source>
</reference>
<feature type="transmembrane region" description="Helical" evidence="1">
    <location>
        <begin position="165"/>
        <end position="187"/>
    </location>
</feature>
<protein>
    <submittedName>
        <fullName evidence="3">Fatty acid desaturase</fullName>
    </submittedName>
</protein>
<gene>
    <name evidence="3" type="ORF">SAMN04515671_0122</name>
</gene>
<organism evidence="3 4">
    <name type="scientific">Nakamurella panacisegetis</name>
    <dbReference type="NCBI Taxonomy" id="1090615"/>
    <lineage>
        <taxon>Bacteria</taxon>
        <taxon>Bacillati</taxon>
        <taxon>Actinomycetota</taxon>
        <taxon>Actinomycetes</taxon>
        <taxon>Nakamurellales</taxon>
        <taxon>Nakamurellaceae</taxon>
        <taxon>Nakamurella</taxon>
    </lineage>
</organism>
<keyword evidence="1" id="KW-0812">Transmembrane</keyword>
<sequence>MSSTAIRARRAARPPSDYSQVLQSAQSLNLMRRAYSYYAIRFGMLAAALAGVWVAFAFVGNSWSQLAIAATLGLVLTQIIFYSHDAAHRQVFAGQKANEMAALIMGTLIGGVSLAWWHNKHNKHHAAPNQIGKDSDIAASVVHFYPAENPPRNRVLGFLHRRQGWWFFPLLAVEMLNLHVQGVQAVVTRKGLKRRWIEAAMLVVRLGGYPAILFIFLSPGIAGAFLGVQLAVTGMYLGVSFAASHIGMAILPHDSRIDFFRRQVLTSRNIAGGRIASFAMGGLNYQIEHHLFPSMPRPHLHKVRTVVQNYCANSQVEYNEVSILRAWRIVAVYLNKVGLSASRFQCPMVASLR</sequence>
<proteinExistence type="predicted"/>
<dbReference type="STRING" id="1090615.SAMN04515671_0122"/>
<feature type="transmembrane region" description="Helical" evidence="1">
    <location>
        <begin position="62"/>
        <end position="81"/>
    </location>
</feature>
<keyword evidence="4" id="KW-1185">Reference proteome</keyword>
<name>A0A1H0HMQ4_9ACTN</name>
<evidence type="ECO:0000256" key="1">
    <source>
        <dbReference type="SAM" id="Phobius"/>
    </source>
</evidence>
<dbReference type="PIRSF" id="PIRSF015921">
    <property type="entry name" value="FA_sphinglp_des"/>
    <property type="match status" value="1"/>
</dbReference>
<dbReference type="AlphaFoldDB" id="A0A1H0HMQ4"/>
<dbReference type="Pfam" id="PF00487">
    <property type="entry name" value="FA_desaturase"/>
    <property type="match status" value="1"/>
</dbReference>
<dbReference type="EMBL" id="LT629710">
    <property type="protein sequence ID" value="SDO20121.1"/>
    <property type="molecule type" value="Genomic_DNA"/>
</dbReference>
<dbReference type="InterPro" id="IPR012171">
    <property type="entry name" value="Fatty_acid_desaturase"/>
</dbReference>
<dbReference type="OrthoDB" id="104711at2"/>
<dbReference type="GO" id="GO:0016020">
    <property type="term" value="C:membrane"/>
    <property type="evidence" value="ECO:0007669"/>
    <property type="project" value="TreeGrafter"/>
</dbReference>
<dbReference type="GO" id="GO:0016717">
    <property type="term" value="F:oxidoreductase activity, acting on paired donors, with oxidation of a pair of donors resulting in the reduction of molecular oxygen to two molecules of water"/>
    <property type="evidence" value="ECO:0007669"/>
    <property type="project" value="TreeGrafter"/>
</dbReference>
<feature type="transmembrane region" description="Helical" evidence="1">
    <location>
        <begin position="208"/>
        <end position="228"/>
    </location>
</feature>
<keyword evidence="1" id="KW-1133">Transmembrane helix</keyword>
<dbReference type="PANTHER" id="PTHR19353">
    <property type="entry name" value="FATTY ACID DESATURASE 2"/>
    <property type="match status" value="1"/>
</dbReference>
<feature type="transmembrane region" description="Helical" evidence="1">
    <location>
        <begin position="101"/>
        <end position="118"/>
    </location>
</feature>
<feature type="transmembrane region" description="Helical" evidence="1">
    <location>
        <begin position="38"/>
        <end position="56"/>
    </location>
</feature>
<dbReference type="GO" id="GO:0008610">
    <property type="term" value="P:lipid biosynthetic process"/>
    <property type="evidence" value="ECO:0007669"/>
    <property type="project" value="UniProtKB-ARBA"/>
</dbReference>
<feature type="domain" description="Fatty acid desaturase" evidence="2">
    <location>
        <begin position="62"/>
        <end position="320"/>
    </location>
</feature>
<feature type="transmembrane region" description="Helical" evidence="1">
    <location>
        <begin position="234"/>
        <end position="252"/>
    </location>
</feature>
<dbReference type="InterPro" id="IPR005804">
    <property type="entry name" value="FA_desaturase_dom"/>
</dbReference>
<evidence type="ECO:0000259" key="2">
    <source>
        <dbReference type="Pfam" id="PF00487"/>
    </source>
</evidence>
<dbReference type="Proteomes" id="UP000198741">
    <property type="component" value="Chromosome I"/>
</dbReference>